<protein>
    <submittedName>
        <fullName evidence="1">Uncharacterized protein</fullName>
    </submittedName>
</protein>
<evidence type="ECO:0000313" key="1">
    <source>
        <dbReference type="EMBL" id="OMO76821.1"/>
    </source>
</evidence>
<dbReference type="EMBL" id="AWUE01019045">
    <property type="protein sequence ID" value="OMO76821.1"/>
    <property type="molecule type" value="Genomic_DNA"/>
</dbReference>
<reference evidence="2" key="1">
    <citation type="submission" date="2013-09" db="EMBL/GenBank/DDBJ databases">
        <title>Corchorus olitorius genome sequencing.</title>
        <authorList>
            <person name="Alam M."/>
            <person name="Haque M.S."/>
            <person name="Islam M.S."/>
            <person name="Emdad E.M."/>
            <person name="Islam M.M."/>
            <person name="Ahmed B."/>
            <person name="Halim A."/>
            <person name="Hossen Q.M.M."/>
            <person name="Hossain M.Z."/>
            <person name="Ahmed R."/>
            <person name="Khan M.M."/>
            <person name="Islam R."/>
            <person name="Rashid M.M."/>
            <person name="Khan S.A."/>
            <person name="Rahman M.S."/>
            <person name="Alam M."/>
            <person name="Yahiya A.S."/>
            <person name="Khan M.S."/>
            <person name="Azam M.S."/>
            <person name="Haque T."/>
            <person name="Lashkar M.Z.H."/>
            <person name="Akhand A.I."/>
            <person name="Morshed G."/>
            <person name="Roy S."/>
            <person name="Uddin K.S."/>
            <person name="Rabeya T."/>
            <person name="Hossain A.S."/>
            <person name="Chowdhury A."/>
            <person name="Snigdha A.R."/>
            <person name="Mortoza M.S."/>
            <person name="Matin S.A."/>
            <person name="Hoque S.M.E."/>
            <person name="Islam M.K."/>
            <person name="Roy D.K."/>
            <person name="Haider R."/>
            <person name="Moosa M.M."/>
            <person name="Elias S.M."/>
            <person name="Hasan A.M."/>
            <person name="Jahan S."/>
            <person name="Shafiuddin M."/>
            <person name="Mahmood N."/>
            <person name="Shommy N.S."/>
        </authorList>
    </citation>
    <scope>NUCLEOTIDE SEQUENCE [LARGE SCALE GENOMIC DNA]</scope>
    <source>
        <strain evidence="2">cv. O-4</strain>
    </source>
</reference>
<name>A0A1R3I2T8_9ROSI</name>
<comment type="caution">
    <text evidence="1">The sequence shown here is derived from an EMBL/GenBank/DDBJ whole genome shotgun (WGS) entry which is preliminary data.</text>
</comment>
<evidence type="ECO:0000313" key="2">
    <source>
        <dbReference type="Proteomes" id="UP000187203"/>
    </source>
</evidence>
<proteinExistence type="predicted"/>
<gene>
    <name evidence="1" type="ORF">COLO4_25440</name>
</gene>
<organism evidence="1 2">
    <name type="scientific">Corchorus olitorius</name>
    <dbReference type="NCBI Taxonomy" id="93759"/>
    <lineage>
        <taxon>Eukaryota</taxon>
        <taxon>Viridiplantae</taxon>
        <taxon>Streptophyta</taxon>
        <taxon>Embryophyta</taxon>
        <taxon>Tracheophyta</taxon>
        <taxon>Spermatophyta</taxon>
        <taxon>Magnoliopsida</taxon>
        <taxon>eudicotyledons</taxon>
        <taxon>Gunneridae</taxon>
        <taxon>Pentapetalae</taxon>
        <taxon>rosids</taxon>
        <taxon>malvids</taxon>
        <taxon>Malvales</taxon>
        <taxon>Malvaceae</taxon>
        <taxon>Grewioideae</taxon>
        <taxon>Apeibeae</taxon>
        <taxon>Corchorus</taxon>
    </lineage>
</organism>
<dbReference type="Proteomes" id="UP000187203">
    <property type="component" value="Unassembled WGS sequence"/>
</dbReference>
<dbReference type="AlphaFoldDB" id="A0A1R3I2T8"/>
<sequence length="96" mass="10872">MELEMNRSLHLHALFPDLESPSPNNALNAQNLALPETQTSLRSCGSSRRMSPTWNYVAFPFLHHNFTESNRKSKPPNTPKLPGFKSSFPLFSLQAF</sequence>
<keyword evidence="2" id="KW-1185">Reference proteome</keyword>
<accession>A0A1R3I2T8</accession>